<dbReference type="PANTHER" id="PTHR35895">
    <property type="entry name" value="CHROMOSOME 16, WHOLE GENOME SHOTGUN SEQUENCE"/>
    <property type="match status" value="1"/>
</dbReference>
<feature type="region of interest" description="Disordered" evidence="1">
    <location>
        <begin position="1"/>
        <end position="78"/>
    </location>
</feature>
<evidence type="ECO:0000313" key="3">
    <source>
        <dbReference type="EMBL" id="CAG8491085.1"/>
    </source>
</evidence>
<keyword evidence="4" id="KW-1185">Reference proteome</keyword>
<evidence type="ECO:0000313" key="4">
    <source>
        <dbReference type="Proteomes" id="UP000789572"/>
    </source>
</evidence>
<comment type="caution">
    <text evidence="3">The sequence shown here is derived from an EMBL/GenBank/DDBJ whole genome shotgun (WGS) entry which is preliminary data.</text>
</comment>
<keyword evidence="2" id="KW-0472">Membrane</keyword>
<name>A0A9N8WNA1_9GLOM</name>
<dbReference type="InterPro" id="IPR046368">
    <property type="entry name" value="Tag1"/>
</dbReference>
<organism evidence="3 4">
    <name type="scientific">Paraglomus occultum</name>
    <dbReference type="NCBI Taxonomy" id="144539"/>
    <lineage>
        <taxon>Eukaryota</taxon>
        <taxon>Fungi</taxon>
        <taxon>Fungi incertae sedis</taxon>
        <taxon>Mucoromycota</taxon>
        <taxon>Glomeromycotina</taxon>
        <taxon>Glomeromycetes</taxon>
        <taxon>Paraglomerales</taxon>
        <taxon>Paraglomeraceae</taxon>
        <taxon>Paraglomus</taxon>
    </lineage>
</organism>
<gene>
    <name evidence="3" type="ORF">POCULU_LOCUS2078</name>
</gene>
<sequence length="822" mass="86318">MDAHSYPPTHPPPTQPEMSYIRQSNNFPETYPTEHADNDNSDAYSASNDRLYPFPDTPNASTNALATQPPGSKVGDDDDEQLADLNNNGKQSRSFFRNRRKACCFVCCGVTIIIAAILIPLAIYVIAPAIAQGAVTGSKLEFSSAKLSNLTEDSFIMTVSGKVTDTGPMAATINVPDGVVVTWEGMTLGRLPLDEISAAPFVGANIDSSQVFSVTNKTAFEQFNKFMLTQQDFTWHLEGSANVKAAGLSLSGIQLSKDVTMKGMNNFPSVTIKSFNAPSNHPSGGIAIVIDSNLVNPSPVGVVLGDLFFDVVYLNQTVGEVSATDVTLVSGDNPLTLSGRLIPQNTTAGLAAVSDMFSKYIAGDNATTTVVATLVKPSDGGAPISWLQNAFQGTRMDVVLEGANNLTIISGVSLNTMDLVFTANNAYSPTASSSSLGATFSIPFGFPLTMKQISQNITIYGGGKALADLNTPYAAAQGDSTSGQLTSSIAPVPLVVVPGSEGAFNDFSTHLTTDSSVAMLMKGTASSIAGTAIGDVEIKGIKLSVQSSLTGLQGLQTKPVVINSLSVTGGTTDHMNIQLSVTLFSPSNVKITMGDVSFDLLFQNKLIGEVLMNNFTLDRGSNTRQIITNFAPQGADAIAAGRTLLDNFILGKTNTVAIQGSAKSTPITSLQQALATLNLSTDLPGLQTDQPIIVRARFAISLGTLFNQKGTASIDAYNPLDTTMKFLHIKASITVKGTVIGNMDQDLTGDPVVIPPKQVVTTKDFDMNLIIGPTAIDSLLKSIAGDLVTDIASVITVAIGDYQTTLDYSQTNVPTGLGKGAN</sequence>
<feature type="compositionally biased region" description="Polar residues" evidence="1">
    <location>
        <begin position="58"/>
        <end position="70"/>
    </location>
</feature>
<reference evidence="3" key="1">
    <citation type="submission" date="2021-06" db="EMBL/GenBank/DDBJ databases">
        <authorList>
            <person name="Kallberg Y."/>
            <person name="Tangrot J."/>
            <person name="Rosling A."/>
        </authorList>
    </citation>
    <scope>NUCLEOTIDE SEQUENCE</scope>
    <source>
        <strain evidence="3">IA702</strain>
    </source>
</reference>
<keyword evidence="2" id="KW-0812">Transmembrane</keyword>
<protein>
    <submittedName>
        <fullName evidence="3">2593_t:CDS:1</fullName>
    </submittedName>
</protein>
<dbReference type="GO" id="GO:0000329">
    <property type="term" value="C:fungal-type vacuole membrane"/>
    <property type="evidence" value="ECO:0007669"/>
    <property type="project" value="InterPro"/>
</dbReference>
<dbReference type="PANTHER" id="PTHR35895:SF1">
    <property type="entry name" value="LIPID-BINDING SERUM GLYCOPROTEIN C-TERMINAL DOMAIN-CONTAINING PROTEIN"/>
    <property type="match status" value="1"/>
</dbReference>
<evidence type="ECO:0000256" key="1">
    <source>
        <dbReference type="SAM" id="MobiDB-lite"/>
    </source>
</evidence>
<dbReference type="AlphaFoldDB" id="A0A9N8WNA1"/>
<accession>A0A9N8WNA1</accession>
<keyword evidence="2" id="KW-1133">Transmembrane helix</keyword>
<dbReference type="InterPro" id="IPR022185">
    <property type="entry name" value="DUF3712"/>
</dbReference>
<feature type="transmembrane region" description="Helical" evidence="2">
    <location>
        <begin position="102"/>
        <end position="127"/>
    </location>
</feature>
<dbReference type="Pfam" id="PF12505">
    <property type="entry name" value="DUF3712"/>
    <property type="match status" value="2"/>
</dbReference>
<dbReference type="OrthoDB" id="10039566at2759"/>
<proteinExistence type="predicted"/>
<evidence type="ECO:0000256" key="2">
    <source>
        <dbReference type="SAM" id="Phobius"/>
    </source>
</evidence>
<dbReference type="EMBL" id="CAJVPJ010000178">
    <property type="protein sequence ID" value="CAG8491085.1"/>
    <property type="molecule type" value="Genomic_DNA"/>
</dbReference>
<dbReference type="Proteomes" id="UP000789572">
    <property type="component" value="Unassembled WGS sequence"/>
</dbReference>